<dbReference type="Pfam" id="PF00535">
    <property type="entry name" value="Glycos_transf_2"/>
    <property type="match status" value="1"/>
</dbReference>
<dbReference type="InterPro" id="IPR029044">
    <property type="entry name" value="Nucleotide-diphossugar_trans"/>
</dbReference>
<reference evidence="3" key="1">
    <citation type="journal article" date="2019" name="Int. J. Syst. Evol. Microbiol.">
        <title>The Global Catalogue of Microorganisms (GCM) 10K type strain sequencing project: providing services to taxonomists for standard genome sequencing and annotation.</title>
        <authorList>
            <consortium name="The Broad Institute Genomics Platform"/>
            <consortium name="The Broad Institute Genome Sequencing Center for Infectious Disease"/>
            <person name="Wu L."/>
            <person name="Ma J."/>
        </authorList>
    </citation>
    <scope>NUCLEOTIDE SEQUENCE [LARGE SCALE GENOMIC DNA]</scope>
    <source>
        <strain evidence="3">CCM 8912</strain>
    </source>
</reference>
<feature type="domain" description="Glycosyltransferase 2-like" evidence="1">
    <location>
        <begin position="2"/>
        <end position="136"/>
    </location>
</feature>
<evidence type="ECO:0000313" key="3">
    <source>
        <dbReference type="Proteomes" id="UP001597212"/>
    </source>
</evidence>
<dbReference type="PANTHER" id="PTHR22916:SF3">
    <property type="entry name" value="UDP-GLCNAC:BETAGAL BETA-1,3-N-ACETYLGLUCOSAMINYLTRANSFERASE-LIKE PROTEIN 1"/>
    <property type="match status" value="1"/>
</dbReference>
<dbReference type="SUPFAM" id="SSF53448">
    <property type="entry name" value="Nucleotide-diphospho-sugar transferases"/>
    <property type="match status" value="1"/>
</dbReference>
<protein>
    <submittedName>
        <fullName evidence="2">Glycosyltransferase family 2 protein</fullName>
    </submittedName>
</protein>
<accession>A0ABW4CYP9</accession>
<name>A0ABW4CYP9_9LACO</name>
<evidence type="ECO:0000313" key="2">
    <source>
        <dbReference type="EMBL" id="MFD1441073.1"/>
    </source>
</evidence>
<dbReference type="Gene3D" id="3.90.550.10">
    <property type="entry name" value="Spore Coat Polysaccharide Biosynthesis Protein SpsA, Chain A"/>
    <property type="match status" value="1"/>
</dbReference>
<evidence type="ECO:0000259" key="1">
    <source>
        <dbReference type="Pfam" id="PF00535"/>
    </source>
</evidence>
<dbReference type="Proteomes" id="UP001597212">
    <property type="component" value="Unassembled WGS sequence"/>
</dbReference>
<dbReference type="InterPro" id="IPR001173">
    <property type="entry name" value="Glyco_trans_2-like"/>
</dbReference>
<dbReference type="PANTHER" id="PTHR22916">
    <property type="entry name" value="GLYCOSYLTRANSFERASE"/>
    <property type="match status" value="1"/>
</dbReference>
<comment type="caution">
    <text evidence="2">The sequence shown here is derived from an EMBL/GenBank/DDBJ whole genome shotgun (WGS) entry which is preliminary data.</text>
</comment>
<organism evidence="2 3">
    <name type="scientific">Lacticaseibacillus hegangensis</name>
    <dbReference type="NCBI Taxonomy" id="2486010"/>
    <lineage>
        <taxon>Bacteria</taxon>
        <taxon>Bacillati</taxon>
        <taxon>Bacillota</taxon>
        <taxon>Bacilli</taxon>
        <taxon>Lactobacillales</taxon>
        <taxon>Lactobacillaceae</taxon>
        <taxon>Lacticaseibacillus</taxon>
    </lineage>
</organism>
<dbReference type="EMBL" id="JBHTOK010000059">
    <property type="protein sequence ID" value="MFD1441073.1"/>
    <property type="molecule type" value="Genomic_DNA"/>
</dbReference>
<dbReference type="RefSeq" id="WP_225419403.1">
    <property type="nucleotide sequence ID" value="NZ_JBHTOK010000059.1"/>
</dbReference>
<dbReference type="CDD" id="cd00761">
    <property type="entry name" value="Glyco_tranf_GTA_type"/>
    <property type="match status" value="1"/>
</dbReference>
<sequence length="323" mass="37527">MVIPMYNVQKQIIDLLISLAEIMFEQLQVEILFIDDGSTDNTLRVVNDFMNETGHQRLREYSTIVTGPNRGLSGARNKGLEIAKGEYVWFVDSDDVLRTRAVNQVVLPLIKTKKYDFIQIGYQRFTNLPIKLPDKTIKVREIESKNLFHDLAVGEIENFAWGHIVKKSLMKSFQFFPENRAYEDVATTYRLIESAKHAAVISGVVYLYRYRQGSITSTADVNKITDLYWAVDRIKESASLDISDFGKDNWSLFISRMLMVIYIEMIRSRNQETINIFDRKLRKEICNMKVRKPPIKYKIKYALLSLGLLRSAFEIKDKIDGRK</sequence>
<gene>
    <name evidence="2" type="ORF">ACFQ5K_06785</name>
</gene>
<keyword evidence="3" id="KW-1185">Reference proteome</keyword>
<proteinExistence type="predicted"/>